<keyword evidence="7 13" id="KW-1133">Transmembrane helix</keyword>
<dbReference type="SUPFAM" id="SSF57586">
    <property type="entry name" value="TNF receptor-like"/>
    <property type="match status" value="2"/>
</dbReference>
<keyword evidence="4 13" id="KW-0812">Transmembrane</keyword>
<evidence type="ECO:0000256" key="13">
    <source>
        <dbReference type="SAM" id="Phobius"/>
    </source>
</evidence>
<keyword evidence="8 13" id="KW-0472">Membrane</keyword>
<keyword evidence="6" id="KW-0677">Repeat</keyword>
<reference evidence="15" key="3">
    <citation type="submission" date="2025-09" db="UniProtKB">
        <authorList>
            <consortium name="Ensembl"/>
        </authorList>
    </citation>
    <scope>IDENTIFICATION</scope>
</reference>
<dbReference type="InterPro" id="IPR008063">
    <property type="entry name" value="Fas_rcpt"/>
</dbReference>
<keyword evidence="9 12" id="KW-1015">Disulfide bond</keyword>
<dbReference type="FunFam" id="2.10.50.10:FF:000007">
    <property type="entry name" value="TNF receptor superfamily member 14"/>
    <property type="match status" value="1"/>
</dbReference>
<evidence type="ECO:0000256" key="7">
    <source>
        <dbReference type="ARBA" id="ARBA00022989"/>
    </source>
</evidence>
<feature type="domain" description="TNFR-Cys" evidence="14">
    <location>
        <begin position="97"/>
        <end position="139"/>
    </location>
</feature>
<evidence type="ECO:0000256" key="10">
    <source>
        <dbReference type="ARBA" id="ARBA00023170"/>
    </source>
</evidence>
<evidence type="ECO:0000256" key="6">
    <source>
        <dbReference type="ARBA" id="ARBA00022737"/>
    </source>
</evidence>
<dbReference type="GO" id="GO:0009897">
    <property type="term" value="C:external side of plasma membrane"/>
    <property type="evidence" value="ECO:0007669"/>
    <property type="project" value="TreeGrafter"/>
</dbReference>
<dbReference type="Ensembl" id="ENSPNAT00000042654.1">
    <property type="protein sequence ID" value="ENSPNAP00000080412.1"/>
    <property type="gene ID" value="ENSPNAG00000031543.1"/>
</dbReference>
<comment type="caution">
    <text evidence="12">Lacks conserved residue(s) required for the propagation of feature annotation.</text>
</comment>
<feature type="disulfide bond" evidence="12">
    <location>
        <begin position="77"/>
        <end position="95"/>
    </location>
</feature>
<dbReference type="GO" id="GO:0002720">
    <property type="term" value="P:positive regulation of cytokine production involved in immune response"/>
    <property type="evidence" value="ECO:0007669"/>
    <property type="project" value="TreeGrafter"/>
</dbReference>
<evidence type="ECO:0000313" key="16">
    <source>
        <dbReference type="Proteomes" id="UP001501920"/>
    </source>
</evidence>
<keyword evidence="5" id="KW-0732">Signal</keyword>
<dbReference type="GO" id="GO:0006915">
    <property type="term" value="P:apoptotic process"/>
    <property type="evidence" value="ECO:0007669"/>
    <property type="project" value="InterPro"/>
</dbReference>
<accession>A0AAR2M0H0</accession>
<reference evidence="15" key="2">
    <citation type="submission" date="2025-08" db="UniProtKB">
        <authorList>
            <consortium name="Ensembl"/>
        </authorList>
    </citation>
    <scope>IDENTIFICATION</scope>
</reference>
<dbReference type="GO" id="GO:0050830">
    <property type="term" value="P:defense response to Gram-positive bacterium"/>
    <property type="evidence" value="ECO:0007669"/>
    <property type="project" value="TreeGrafter"/>
</dbReference>
<dbReference type="FunFam" id="2.10.50.10:FF:000065">
    <property type="entry name" value="TNF receptor superfamily member 14"/>
    <property type="match status" value="1"/>
</dbReference>
<evidence type="ECO:0000256" key="5">
    <source>
        <dbReference type="ARBA" id="ARBA00022729"/>
    </source>
</evidence>
<evidence type="ECO:0000256" key="12">
    <source>
        <dbReference type="PROSITE-ProRule" id="PRU00206"/>
    </source>
</evidence>
<evidence type="ECO:0000256" key="8">
    <source>
        <dbReference type="ARBA" id="ARBA00023136"/>
    </source>
</evidence>
<dbReference type="GO" id="GO:0007165">
    <property type="term" value="P:signal transduction"/>
    <property type="evidence" value="ECO:0007669"/>
    <property type="project" value="InterPro"/>
</dbReference>
<keyword evidence="11" id="KW-0325">Glycoprotein</keyword>
<evidence type="ECO:0000256" key="9">
    <source>
        <dbReference type="ARBA" id="ARBA00023157"/>
    </source>
</evidence>
<keyword evidence="16" id="KW-1185">Reference proteome</keyword>
<evidence type="ECO:0000256" key="4">
    <source>
        <dbReference type="ARBA" id="ARBA00022692"/>
    </source>
</evidence>
<dbReference type="PROSITE" id="PS00652">
    <property type="entry name" value="TNFR_NGFR_1"/>
    <property type="match status" value="2"/>
</dbReference>
<organism evidence="15 16">
    <name type="scientific">Pygocentrus nattereri</name>
    <name type="common">Red-bellied piranha</name>
    <dbReference type="NCBI Taxonomy" id="42514"/>
    <lineage>
        <taxon>Eukaryota</taxon>
        <taxon>Metazoa</taxon>
        <taxon>Chordata</taxon>
        <taxon>Craniata</taxon>
        <taxon>Vertebrata</taxon>
        <taxon>Euteleostomi</taxon>
        <taxon>Actinopterygii</taxon>
        <taxon>Neopterygii</taxon>
        <taxon>Teleostei</taxon>
        <taxon>Ostariophysi</taxon>
        <taxon>Characiformes</taxon>
        <taxon>Characoidei</taxon>
        <taxon>Pygocentrus</taxon>
    </lineage>
</organism>
<dbReference type="GO" id="GO:0046642">
    <property type="term" value="P:negative regulation of alpha-beta T cell proliferation"/>
    <property type="evidence" value="ECO:0007669"/>
    <property type="project" value="TreeGrafter"/>
</dbReference>
<evidence type="ECO:0000256" key="3">
    <source>
        <dbReference type="ARBA" id="ARBA00022581"/>
    </source>
</evidence>
<dbReference type="Gene3D" id="2.10.50.10">
    <property type="entry name" value="Tumor Necrosis Factor Receptor, subunit A, domain 2"/>
    <property type="match status" value="4"/>
</dbReference>
<dbReference type="Proteomes" id="UP001501920">
    <property type="component" value="Chromosome 28"/>
</dbReference>
<dbReference type="FunFam" id="2.10.50.10:FF:000009">
    <property type="entry name" value="Tumor necrosis factor receptor superfamily member 14"/>
    <property type="match status" value="1"/>
</dbReference>
<dbReference type="AlphaFoldDB" id="A0AAR2M0H0"/>
<dbReference type="PANTHER" id="PTHR46838">
    <property type="entry name" value="TUMOR NECROSIS FACTOR RECEPTOR SUPERFAMILY MEMBER 14"/>
    <property type="match status" value="1"/>
</dbReference>
<feature type="domain" description="TNFR-Cys" evidence="14">
    <location>
        <begin position="61"/>
        <end position="95"/>
    </location>
</feature>
<protein>
    <recommendedName>
        <fullName evidence="14">TNFR-Cys domain-containing protein</fullName>
    </recommendedName>
</protein>
<dbReference type="SMART" id="SM00208">
    <property type="entry name" value="TNFR"/>
    <property type="match status" value="5"/>
</dbReference>
<dbReference type="PRINTS" id="PR01680">
    <property type="entry name" value="TNFACTORR6"/>
</dbReference>
<dbReference type="GeneTree" id="ENSGT00950000183126"/>
<comment type="subcellular location">
    <subcellularLocation>
        <location evidence="1">Membrane</location>
        <topology evidence="1">Single-pass type I membrane protein</topology>
    </subcellularLocation>
</comment>
<keyword evidence="2" id="KW-0597">Phosphoprotein</keyword>
<evidence type="ECO:0000256" key="1">
    <source>
        <dbReference type="ARBA" id="ARBA00004479"/>
    </source>
</evidence>
<evidence type="ECO:0000259" key="14">
    <source>
        <dbReference type="PROSITE" id="PS50050"/>
    </source>
</evidence>
<feature type="disulfide bond" evidence="12">
    <location>
        <begin position="74"/>
        <end position="87"/>
    </location>
</feature>
<keyword evidence="10" id="KW-0675">Receptor</keyword>
<dbReference type="GO" id="GO:0006955">
    <property type="term" value="P:immune response"/>
    <property type="evidence" value="ECO:0007669"/>
    <property type="project" value="InterPro"/>
</dbReference>
<feature type="repeat" description="TNFR-Cys" evidence="12">
    <location>
        <begin position="97"/>
        <end position="139"/>
    </location>
</feature>
<evidence type="ECO:0000256" key="2">
    <source>
        <dbReference type="ARBA" id="ARBA00022553"/>
    </source>
</evidence>
<keyword evidence="3" id="KW-0945">Host-virus interaction</keyword>
<evidence type="ECO:0000256" key="11">
    <source>
        <dbReference type="ARBA" id="ARBA00023180"/>
    </source>
</evidence>
<reference evidence="15 16" key="1">
    <citation type="submission" date="2020-10" db="EMBL/GenBank/DDBJ databases">
        <title>Pygocentrus nattereri (red-bellied piranha) genome, fPygNat1, primary haplotype.</title>
        <authorList>
            <person name="Myers G."/>
            <person name="Meyer A."/>
            <person name="Karagic N."/>
            <person name="Pippel M."/>
            <person name="Winkler S."/>
            <person name="Tracey A."/>
            <person name="Wood J."/>
            <person name="Formenti G."/>
            <person name="Howe K."/>
            <person name="Fedrigo O."/>
            <person name="Jarvis E.D."/>
        </authorList>
    </citation>
    <scope>NUCLEOTIDE SEQUENCE [LARGE SCALE GENOMIC DNA]</scope>
</reference>
<proteinExistence type="predicted"/>
<sequence length="316" mass="34681">MEECIPLNINGQFCFVYSAGQGSRVKTPCTQSSDTVCEPLDGYYCTDQHGGSCRRAEKHTKCSPGQYIKHRECCPMCAPGNRVYRHCTEDTSTTCVPCLDSTFIDAPNGLRDCFHCTVCDPGQGLRVNIACTRSSNTVCEPLDGHYCIDQHRGGCIVAQKHIKCRPGQYVKHKGTAFKDTECAECSDGTFSNGSLQICQPHSKCEDLGLTEIKPGTLSSDAECGNKIPAGLIAGIIVPLVVTIAVAVIILFLKIKRKTVWHASNNPYFPFKKCCMPSLLYFTCNLNILLKCGFRPCISISCCSRNCIRGICKHCFT</sequence>
<feature type="transmembrane region" description="Helical" evidence="13">
    <location>
        <begin position="227"/>
        <end position="252"/>
    </location>
</feature>
<name>A0AAR2M0H0_PYGNA</name>
<evidence type="ECO:0000313" key="15">
    <source>
        <dbReference type="Ensembl" id="ENSPNAP00000080412.1"/>
    </source>
</evidence>
<dbReference type="PROSITE" id="PS50050">
    <property type="entry name" value="TNFR_NGFR_2"/>
    <property type="match status" value="2"/>
</dbReference>
<dbReference type="GO" id="GO:2000406">
    <property type="term" value="P:positive regulation of T cell migration"/>
    <property type="evidence" value="ECO:0007669"/>
    <property type="project" value="TreeGrafter"/>
</dbReference>
<dbReference type="GO" id="GO:0050829">
    <property type="term" value="P:defense response to Gram-negative bacterium"/>
    <property type="evidence" value="ECO:0007669"/>
    <property type="project" value="TreeGrafter"/>
</dbReference>
<dbReference type="GO" id="GO:0004888">
    <property type="term" value="F:transmembrane signaling receptor activity"/>
    <property type="evidence" value="ECO:0007669"/>
    <property type="project" value="InterPro"/>
</dbReference>
<dbReference type="InterPro" id="IPR001368">
    <property type="entry name" value="TNFR/NGFR_Cys_rich_reg"/>
</dbReference>
<feature type="repeat" description="TNFR-Cys" evidence="12">
    <location>
        <begin position="61"/>
        <end position="95"/>
    </location>
</feature>
<dbReference type="Pfam" id="PF00020">
    <property type="entry name" value="TNFR_c6"/>
    <property type="match status" value="2"/>
</dbReference>
<dbReference type="PANTHER" id="PTHR46838:SF1">
    <property type="entry name" value="TUMOR NECROSIS FACTOR RECEPTOR SUPERFAMILY MEMBER 14"/>
    <property type="match status" value="1"/>
</dbReference>
<dbReference type="CDD" id="cd13405">
    <property type="entry name" value="TNFRSF14_teleost"/>
    <property type="match status" value="1"/>
</dbReference>
<feature type="disulfide bond" evidence="12">
    <location>
        <begin position="98"/>
        <end position="113"/>
    </location>
</feature>